<sequence length="201" mass="22074">MLQEAKKGEVAMESGGSSSDKPRDRQGDREEKGYDRDCMKAKELRQAYQKAREGNNQSGAKLYTCCFDKELLAILAGDLIPTPNSTMDTAEEPGSQAPAMTSKEEEVDETGNQGIQLCNESGPVFNATTVQPVPPVKHGLRVNLKIQAEKAQFEPDPKLIEVNGKPPINFSQSIKHKTYSPFEPSVGYDIVSQTLIRCKLA</sequence>
<dbReference type="AlphaFoldDB" id="M7BUB1"/>
<feature type="compositionally biased region" description="Basic and acidic residues" evidence="1">
    <location>
        <begin position="20"/>
        <end position="40"/>
    </location>
</feature>
<evidence type="ECO:0000313" key="2">
    <source>
        <dbReference type="EMBL" id="EMP40784.1"/>
    </source>
</evidence>
<evidence type="ECO:0000313" key="3">
    <source>
        <dbReference type="Proteomes" id="UP000031443"/>
    </source>
</evidence>
<protein>
    <submittedName>
        <fullName evidence="2">Uncharacterized protein</fullName>
    </submittedName>
</protein>
<evidence type="ECO:0000256" key="1">
    <source>
        <dbReference type="SAM" id="MobiDB-lite"/>
    </source>
</evidence>
<dbReference type="EMBL" id="KB503068">
    <property type="protein sequence ID" value="EMP40784.1"/>
    <property type="molecule type" value="Genomic_DNA"/>
</dbReference>
<gene>
    <name evidence="2" type="ORF">UY3_01910</name>
</gene>
<reference evidence="3" key="1">
    <citation type="journal article" date="2013" name="Nat. Genet.">
        <title>The draft genomes of soft-shell turtle and green sea turtle yield insights into the development and evolution of the turtle-specific body plan.</title>
        <authorList>
            <person name="Wang Z."/>
            <person name="Pascual-Anaya J."/>
            <person name="Zadissa A."/>
            <person name="Li W."/>
            <person name="Niimura Y."/>
            <person name="Huang Z."/>
            <person name="Li C."/>
            <person name="White S."/>
            <person name="Xiong Z."/>
            <person name="Fang D."/>
            <person name="Wang B."/>
            <person name="Ming Y."/>
            <person name="Chen Y."/>
            <person name="Zheng Y."/>
            <person name="Kuraku S."/>
            <person name="Pignatelli M."/>
            <person name="Herrero J."/>
            <person name="Beal K."/>
            <person name="Nozawa M."/>
            <person name="Li Q."/>
            <person name="Wang J."/>
            <person name="Zhang H."/>
            <person name="Yu L."/>
            <person name="Shigenobu S."/>
            <person name="Wang J."/>
            <person name="Liu J."/>
            <person name="Flicek P."/>
            <person name="Searle S."/>
            <person name="Wang J."/>
            <person name="Kuratani S."/>
            <person name="Yin Y."/>
            <person name="Aken B."/>
            <person name="Zhang G."/>
            <person name="Irie N."/>
        </authorList>
    </citation>
    <scope>NUCLEOTIDE SEQUENCE [LARGE SCALE GENOMIC DNA]</scope>
</reference>
<name>M7BUB1_CHEMY</name>
<keyword evidence="3" id="KW-1185">Reference proteome</keyword>
<feature type="region of interest" description="Disordered" evidence="1">
    <location>
        <begin position="1"/>
        <end position="40"/>
    </location>
</feature>
<organism evidence="2 3">
    <name type="scientific">Chelonia mydas</name>
    <name type="common">Green sea-turtle</name>
    <name type="synonym">Chelonia agassizi</name>
    <dbReference type="NCBI Taxonomy" id="8469"/>
    <lineage>
        <taxon>Eukaryota</taxon>
        <taxon>Metazoa</taxon>
        <taxon>Chordata</taxon>
        <taxon>Craniata</taxon>
        <taxon>Vertebrata</taxon>
        <taxon>Euteleostomi</taxon>
        <taxon>Archelosauria</taxon>
        <taxon>Testudinata</taxon>
        <taxon>Testudines</taxon>
        <taxon>Cryptodira</taxon>
        <taxon>Durocryptodira</taxon>
        <taxon>Americhelydia</taxon>
        <taxon>Chelonioidea</taxon>
        <taxon>Cheloniidae</taxon>
        <taxon>Chelonia</taxon>
    </lineage>
</organism>
<dbReference type="Proteomes" id="UP000031443">
    <property type="component" value="Unassembled WGS sequence"/>
</dbReference>
<proteinExistence type="predicted"/>
<accession>M7BUB1</accession>
<feature type="compositionally biased region" description="Basic and acidic residues" evidence="1">
    <location>
        <begin position="1"/>
        <end position="10"/>
    </location>
</feature>